<proteinExistence type="inferred from homology"/>
<dbReference type="GO" id="GO:0016020">
    <property type="term" value="C:membrane"/>
    <property type="evidence" value="ECO:0007669"/>
    <property type="project" value="UniProtKB-SubCell"/>
</dbReference>
<dbReference type="EMBL" id="JAWXYG010000007">
    <property type="protein sequence ID" value="KAK4267940.1"/>
    <property type="molecule type" value="Genomic_DNA"/>
</dbReference>
<evidence type="ECO:0000256" key="7">
    <source>
        <dbReference type="RuleBase" id="RU363107"/>
    </source>
</evidence>
<evidence type="ECO:0000256" key="2">
    <source>
        <dbReference type="ARBA" id="ARBA00004127"/>
    </source>
</evidence>
<feature type="transmembrane region" description="Helical" evidence="7">
    <location>
        <begin position="115"/>
        <end position="135"/>
    </location>
</feature>
<evidence type="ECO:0000313" key="10">
    <source>
        <dbReference type="Proteomes" id="UP001293593"/>
    </source>
</evidence>
<dbReference type="Pfam" id="PF03208">
    <property type="entry name" value="PRA1"/>
    <property type="match status" value="1"/>
</dbReference>
<feature type="transmembrane region" description="Helical" evidence="7">
    <location>
        <begin position="62"/>
        <end position="80"/>
    </location>
</feature>
<dbReference type="PANTHER" id="PTHR38519">
    <property type="entry name" value="PRA1 FAMILY PROTEIN"/>
    <property type="match status" value="1"/>
</dbReference>
<feature type="region of interest" description="Disordered" evidence="8">
    <location>
        <begin position="172"/>
        <end position="196"/>
    </location>
</feature>
<keyword evidence="6 7" id="KW-0472">Membrane</keyword>
<evidence type="ECO:0000256" key="6">
    <source>
        <dbReference type="ARBA" id="ARBA00023136"/>
    </source>
</evidence>
<evidence type="ECO:0000256" key="3">
    <source>
        <dbReference type="ARBA" id="ARBA00006483"/>
    </source>
</evidence>
<comment type="function">
    <text evidence="1 7">May be involved in both secretory and endocytic intracellular trafficking in the endosomal/prevacuolar compartments.</text>
</comment>
<evidence type="ECO:0000256" key="5">
    <source>
        <dbReference type="ARBA" id="ARBA00022989"/>
    </source>
</evidence>
<reference evidence="9" key="1">
    <citation type="submission" date="2023-10" db="EMBL/GenBank/DDBJ databases">
        <title>Chromosome-level genome of the transformable northern wattle, Acacia crassicarpa.</title>
        <authorList>
            <person name="Massaro I."/>
            <person name="Sinha N.R."/>
            <person name="Poethig S."/>
            <person name="Leichty A.R."/>
        </authorList>
    </citation>
    <scope>NUCLEOTIDE SEQUENCE</scope>
    <source>
        <strain evidence="9">Acra3RX</strain>
        <tissue evidence="9">Leaf</tissue>
    </source>
</reference>
<name>A0AAE1MKF6_9FABA</name>
<comment type="similarity">
    <text evidence="3 7">Belongs to the PRA1 family.</text>
</comment>
<evidence type="ECO:0000256" key="1">
    <source>
        <dbReference type="ARBA" id="ARBA00002501"/>
    </source>
</evidence>
<dbReference type="GO" id="GO:0005783">
    <property type="term" value="C:endoplasmic reticulum"/>
    <property type="evidence" value="ECO:0007669"/>
    <property type="project" value="UniProtKB-ARBA"/>
</dbReference>
<dbReference type="PANTHER" id="PTHR38519:SF3">
    <property type="entry name" value="PRA1 FAMILY PROTEIN"/>
    <property type="match status" value="1"/>
</dbReference>
<evidence type="ECO:0000256" key="8">
    <source>
        <dbReference type="SAM" id="MobiDB-lite"/>
    </source>
</evidence>
<keyword evidence="7" id="KW-0813">Transport</keyword>
<feature type="transmembrane region" description="Helical" evidence="7">
    <location>
        <begin position="86"/>
        <end position="103"/>
    </location>
</feature>
<keyword evidence="5 7" id="KW-1133">Transmembrane helix</keyword>
<dbReference type="GO" id="GO:0016192">
    <property type="term" value="P:vesicle-mediated transport"/>
    <property type="evidence" value="ECO:0007669"/>
    <property type="project" value="UniProtKB-ARBA"/>
</dbReference>
<comment type="subcellular location">
    <subcellularLocation>
        <location evidence="2">Endomembrane system</location>
        <topology evidence="2">Multi-pass membrane protein</topology>
    </subcellularLocation>
    <subcellularLocation>
        <location evidence="7">Membrane</location>
        <topology evidence="7">Multi-pass membrane protein</topology>
    </subcellularLocation>
</comment>
<dbReference type="Proteomes" id="UP001293593">
    <property type="component" value="Unassembled WGS sequence"/>
</dbReference>
<evidence type="ECO:0000256" key="4">
    <source>
        <dbReference type="ARBA" id="ARBA00022692"/>
    </source>
</evidence>
<protein>
    <recommendedName>
        <fullName evidence="7">PRA1 family protein</fullName>
    </recommendedName>
</protein>
<dbReference type="InterPro" id="IPR004895">
    <property type="entry name" value="Prenylated_rab_accept_PRA1"/>
</dbReference>
<organism evidence="9 10">
    <name type="scientific">Acacia crassicarpa</name>
    <name type="common">northern wattle</name>
    <dbReference type="NCBI Taxonomy" id="499986"/>
    <lineage>
        <taxon>Eukaryota</taxon>
        <taxon>Viridiplantae</taxon>
        <taxon>Streptophyta</taxon>
        <taxon>Embryophyta</taxon>
        <taxon>Tracheophyta</taxon>
        <taxon>Spermatophyta</taxon>
        <taxon>Magnoliopsida</taxon>
        <taxon>eudicotyledons</taxon>
        <taxon>Gunneridae</taxon>
        <taxon>Pentapetalae</taxon>
        <taxon>rosids</taxon>
        <taxon>fabids</taxon>
        <taxon>Fabales</taxon>
        <taxon>Fabaceae</taxon>
        <taxon>Caesalpinioideae</taxon>
        <taxon>mimosoid clade</taxon>
        <taxon>Acacieae</taxon>
        <taxon>Acacia</taxon>
    </lineage>
</organism>
<sequence length="196" mass="22190">MATFGTAKRIIPTSTPSSSNYQPYEPKAPHEKQFTLNFYCPFNIPQNPEAAALRMIRNLGNLGLYYTLFVWIILFITLIPERKVCLILLVIMSYVTTLYLLLLREYPSSYVLHRIIDKRFVLALLAIATMILLIITEAGIHLGVTLACSMPIVLLHAVLWISHHEISENFEASTSFEEPPPLSNNRKIGGEDPDMV</sequence>
<accession>A0AAE1MKF6</accession>
<keyword evidence="10" id="KW-1185">Reference proteome</keyword>
<dbReference type="AlphaFoldDB" id="A0AAE1MKF6"/>
<comment type="caution">
    <text evidence="9">The sequence shown here is derived from an EMBL/GenBank/DDBJ whole genome shotgun (WGS) entry which is preliminary data.</text>
</comment>
<gene>
    <name evidence="9" type="ORF">QN277_024658</name>
</gene>
<keyword evidence="4 7" id="KW-0812">Transmembrane</keyword>
<evidence type="ECO:0000313" key="9">
    <source>
        <dbReference type="EMBL" id="KAK4267940.1"/>
    </source>
</evidence>